<dbReference type="SUPFAM" id="SSF75516">
    <property type="entry name" value="Pheromone-binding domain of LuxR-like quorum-sensing transcription factors"/>
    <property type="match status" value="1"/>
</dbReference>
<dbReference type="InterPro" id="IPR036693">
    <property type="entry name" value="TF_LuxR_autoind-bd_dom_sf"/>
</dbReference>
<dbReference type="InterPro" id="IPR005143">
    <property type="entry name" value="TF_LuxR_autoind-bd_dom"/>
</dbReference>
<proteinExistence type="predicted"/>
<dbReference type="GO" id="GO:0003677">
    <property type="term" value="F:DNA binding"/>
    <property type="evidence" value="ECO:0007669"/>
    <property type="project" value="UniProtKB-KW"/>
</dbReference>
<organism evidence="5 6">
    <name type="scientific">Bradyrhizobium sediminis</name>
    <dbReference type="NCBI Taxonomy" id="2840469"/>
    <lineage>
        <taxon>Bacteria</taxon>
        <taxon>Pseudomonadati</taxon>
        <taxon>Pseudomonadota</taxon>
        <taxon>Alphaproteobacteria</taxon>
        <taxon>Hyphomicrobiales</taxon>
        <taxon>Nitrobacteraceae</taxon>
        <taxon>Bradyrhizobium</taxon>
    </lineage>
</organism>
<sequence length="244" mass="27905">MQSVEPYWGRQALDFVDAIEASKTTASVISQFERMIAKLGFHAYIMAGIPTSGQSLKQLTVANGWPAEWFELYNRENLSAVDPVPRHCFRTLNPFEWKDAPYDPEFDRPAHRVMTRARDFRFHEGFCIPIHYDDATGAISIAGERPFLDPETKSALHLMSVFTHGRLRALSRPNPATSGRRLSDIEAEVLRWAARGKTAWETSQILHISERNVRWHIEEAQRKLMTKNKTATVAMALVNREILL</sequence>
<dbReference type="PANTHER" id="PTHR44688:SF16">
    <property type="entry name" value="DNA-BINDING TRANSCRIPTIONAL ACTIVATOR DEVR_DOSR"/>
    <property type="match status" value="1"/>
</dbReference>
<dbReference type="SUPFAM" id="SSF46894">
    <property type="entry name" value="C-terminal effector domain of the bipartite response regulators"/>
    <property type="match status" value="1"/>
</dbReference>
<keyword evidence="1" id="KW-0805">Transcription regulation</keyword>
<evidence type="ECO:0000256" key="1">
    <source>
        <dbReference type="ARBA" id="ARBA00023015"/>
    </source>
</evidence>
<protein>
    <submittedName>
        <fullName evidence="5">LuxR family transcriptional regulator</fullName>
    </submittedName>
</protein>
<evidence type="ECO:0000256" key="3">
    <source>
        <dbReference type="ARBA" id="ARBA00023163"/>
    </source>
</evidence>
<dbReference type="PANTHER" id="PTHR44688">
    <property type="entry name" value="DNA-BINDING TRANSCRIPTIONAL ACTIVATOR DEVR_DOSR"/>
    <property type="match status" value="1"/>
</dbReference>
<dbReference type="Pfam" id="PF00196">
    <property type="entry name" value="GerE"/>
    <property type="match status" value="1"/>
</dbReference>
<evidence type="ECO:0000259" key="4">
    <source>
        <dbReference type="PROSITE" id="PS50043"/>
    </source>
</evidence>
<dbReference type="EMBL" id="CP076134">
    <property type="protein sequence ID" value="QWG12804.1"/>
    <property type="molecule type" value="Genomic_DNA"/>
</dbReference>
<dbReference type="PROSITE" id="PS50043">
    <property type="entry name" value="HTH_LUXR_2"/>
    <property type="match status" value="1"/>
</dbReference>
<dbReference type="CDD" id="cd06170">
    <property type="entry name" value="LuxR_C_like"/>
    <property type="match status" value="1"/>
</dbReference>
<dbReference type="InterPro" id="IPR016032">
    <property type="entry name" value="Sig_transdc_resp-reg_C-effctor"/>
</dbReference>
<accession>A0A975NE42</accession>
<keyword evidence="2" id="KW-0238">DNA-binding</keyword>
<reference evidence="5" key="1">
    <citation type="submission" date="2021-06" db="EMBL/GenBank/DDBJ databases">
        <title>Bradyrhizobium sp. S2-20-1 Genome sequencing.</title>
        <authorList>
            <person name="Jin L."/>
        </authorList>
    </citation>
    <scope>NUCLEOTIDE SEQUENCE</scope>
    <source>
        <strain evidence="5">S2-20-1</strain>
    </source>
</reference>
<gene>
    <name evidence="5" type="ORF">KMZ29_24465</name>
</gene>
<dbReference type="RefSeq" id="WP_215621580.1">
    <property type="nucleotide sequence ID" value="NZ_CP076134.1"/>
</dbReference>
<dbReference type="Proteomes" id="UP000680839">
    <property type="component" value="Chromosome"/>
</dbReference>
<keyword evidence="3" id="KW-0804">Transcription</keyword>
<dbReference type="Pfam" id="PF03472">
    <property type="entry name" value="Autoind_bind"/>
    <property type="match status" value="1"/>
</dbReference>
<dbReference type="InterPro" id="IPR000792">
    <property type="entry name" value="Tscrpt_reg_LuxR_C"/>
</dbReference>
<dbReference type="Gene3D" id="3.30.450.80">
    <property type="entry name" value="Transcription factor LuxR-like, autoinducer-binding domain"/>
    <property type="match status" value="1"/>
</dbReference>
<dbReference type="PRINTS" id="PR00038">
    <property type="entry name" value="HTHLUXR"/>
</dbReference>
<dbReference type="GO" id="GO:0006355">
    <property type="term" value="P:regulation of DNA-templated transcription"/>
    <property type="evidence" value="ECO:0007669"/>
    <property type="project" value="InterPro"/>
</dbReference>
<evidence type="ECO:0000313" key="6">
    <source>
        <dbReference type="Proteomes" id="UP000680839"/>
    </source>
</evidence>
<name>A0A975NE42_9BRAD</name>
<feature type="domain" description="HTH luxR-type" evidence="4">
    <location>
        <begin position="175"/>
        <end position="240"/>
    </location>
</feature>
<dbReference type="SMART" id="SM00421">
    <property type="entry name" value="HTH_LUXR"/>
    <property type="match status" value="1"/>
</dbReference>
<evidence type="ECO:0000313" key="5">
    <source>
        <dbReference type="EMBL" id="QWG12804.1"/>
    </source>
</evidence>
<dbReference type="Gene3D" id="1.10.10.10">
    <property type="entry name" value="Winged helix-like DNA-binding domain superfamily/Winged helix DNA-binding domain"/>
    <property type="match status" value="1"/>
</dbReference>
<evidence type="ECO:0000256" key="2">
    <source>
        <dbReference type="ARBA" id="ARBA00023125"/>
    </source>
</evidence>
<dbReference type="InterPro" id="IPR036388">
    <property type="entry name" value="WH-like_DNA-bd_sf"/>
</dbReference>
<dbReference type="AlphaFoldDB" id="A0A975NE42"/>